<evidence type="ECO:0000313" key="1">
    <source>
        <dbReference type="EMBL" id="GES92775.1"/>
    </source>
</evidence>
<dbReference type="AlphaFoldDB" id="A0A8H3LVP4"/>
<dbReference type="EMBL" id="BLAL01000216">
    <property type="protein sequence ID" value="GES92775.1"/>
    <property type="molecule type" value="Genomic_DNA"/>
</dbReference>
<comment type="caution">
    <text evidence="1">The sequence shown here is derived from an EMBL/GenBank/DDBJ whole genome shotgun (WGS) entry which is preliminary data.</text>
</comment>
<accession>A0A8H3LVP4</accession>
<dbReference type="Proteomes" id="UP000615446">
    <property type="component" value="Unassembled WGS sequence"/>
</dbReference>
<proteinExistence type="predicted"/>
<evidence type="ECO:0000313" key="2">
    <source>
        <dbReference type="Proteomes" id="UP000615446"/>
    </source>
</evidence>
<organism evidence="1 2">
    <name type="scientific">Rhizophagus clarus</name>
    <dbReference type="NCBI Taxonomy" id="94130"/>
    <lineage>
        <taxon>Eukaryota</taxon>
        <taxon>Fungi</taxon>
        <taxon>Fungi incertae sedis</taxon>
        <taxon>Mucoromycota</taxon>
        <taxon>Glomeromycotina</taxon>
        <taxon>Glomeromycetes</taxon>
        <taxon>Glomerales</taxon>
        <taxon>Glomeraceae</taxon>
        <taxon>Rhizophagus</taxon>
    </lineage>
</organism>
<reference evidence="1" key="1">
    <citation type="submission" date="2019-10" db="EMBL/GenBank/DDBJ databases">
        <title>Conservation and host-specific expression of non-tandemly repeated heterogenous ribosome RNA gene in arbuscular mycorrhizal fungi.</title>
        <authorList>
            <person name="Maeda T."/>
            <person name="Kobayashi Y."/>
            <person name="Nakagawa T."/>
            <person name="Ezawa T."/>
            <person name="Yamaguchi K."/>
            <person name="Bino T."/>
            <person name="Nishimoto Y."/>
            <person name="Shigenobu S."/>
            <person name="Kawaguchi M."/>
        </authorList>
    </citation>
    <scope>NUCLEOTIDE SEQUENCE</scope>
    <source>
        <strain evidence="1">HR1</strain>
    </source>
</reference>
<gene>
    <name evidence="1" type="ORF">RCL2_001953800</name>
</gene>
<protein>
    <submittedName>
        <fullName evidence="1">Uncharacterized protein</fullName>
    </submittedName>
</protein>
<sequence length="199" mass="23040">MKKGFLLTKPAKKVKKLDSSSLVTINYDLKSLLFDRFHDIITDFLSDLDTKNSPFFNFIIFSGPSGVEIFLDKYKNQQVPGNMKNLRNPMYQSDMLININEIDKDLKGLLDNKLGTTPLRNNTPLPITFLTKFQKGMLKKKPDNYTLLDNLAKWGKVISVSTRVYKKYLSARVRLIPDYEYLKCYNKEDWTVNLEGIPV</sequence>
<name>A0A8H3LVP4_9GLOM</name>